<name>A0A939TQB8_9MICO</name>
<evidence type="ECO:0000313" key="2">
    <source>
        <dbReference type="Proteomes" id="UP000680132"/>
    </source>
</evidence>
<protein>
    <submittedName>
        <fullName evidence="1">Uncharacterized protein</fullName>
    </submittedName>
</protein>
<organism evidence="1 2">
    <name type="scientific">Microbacterium stercoris</name>
    <dbReference type="NCBI Taxonomy" id="2820289"/>
    <lineage>
        <taxon>Bacteria</taxon>
        <taxon>Bacillati</taxon>
        <taxon>Actinomycetota</taxon>
        <taxon>Actinomycetes</taxon>
        <taxon>Micrococcales</taxon>
        <taxon>Microbacteriaceae</taxon>
        <taxon>Microbacterium</taxon>
    </lineage>
</organism>
<gene>
    <name evidence="1" type="ORF">J5V96_05535</name>
</gene>
<dbReference type="EMBL" id="JAGFOA010000002">
    <property type="protein sequence ID" value="MBO3662971.1"/>
    <property type="molecule type" value="Genomic_DNA"/>
</dbReference>
<dbReference type="RefSeq" id="WP_208501476.1">
    <property type="nucleotide sequence ID" value="NZ_JAGFOA010000002.1"/>
</dbReference>
<dbReference type="Proteomes" id="UP000680132">
    <property type="component" value="Unassembled WGS sequence"/>
</dbReference>
<dbReference type="AlphaFoldDB" id="A0A939TQB8"/>
<comment type="caution">
    <text evidence="1">The sequence shown here is derived from an EMBL/GenBank/DDBJ whole genome shotgun (WGS) entry which is preliminary data.</text>
</comment>
<proteinExistence type="predicted"/>
<keyword evidence="2" id="KW-1185">Reference proteome</keyword>
<reference evidence="1" key="1">
    <citation type="submission" date="2021-03" db="EMBL/GenBank/DDBJ databases">
        <title>Microbacterium sp. nov., a novel actinobacterium isolated from cow dung.</title>
        <authorList>
            <person name="Zhang L."/>
        </authorList>
    </citation>
    <scope>NUCLEOTIDE SEQUENCE</scope>
    <source>
        <strain evidence="1">NEAU-LLB</strain>
    </source>
</reference>
<sequence length="79" mass="8157">MTLGYDAADRHVRTTYDDGAVVPILRDAASRIVQRTIDPAGTAAAVATKHLYAGDADTPFATTTGAEMTRQVGLPGGAP</sequence>
<evidence type="ECO:0000313" key="1">
    <source>
        <dbReference type="EMBL" id="MBO3662971.1"/>
    </source>
</evidence>
<accession>A0A939TQB8</accession>